<name>A0A9Q3DNT0_9BASI</name>
<proteinExistence type="predicted"/>
<evidence type="ECO:0000256" key="1">
    <source>
        <dbReference type="SAM" id="MobiDB-lite"/>
    </source>
</evidence>
<protein>
    <submittedName>
        <fullName evidence="2">Uncharacterized protein</fullName>
    </submittedName>
</protein>
<organism evidence="2 3">
    <name type="scientific">Austropuccinia psidii MF-1</name>
    <dbReference type="NCBI Taxonomy" id="1389203"/>
    <lineage>
        <taxon>Eukaryota</taxon>
        <taxon>Fungi</taxon>
        <taxon>Dikarya</taxon>
        <taxon>Basidiomycota</taxon>
        <taxon>Pucciniomycotina</taxon>
        <taxon>Pucciniomycetes</taxon>
        <taxon>Pucciniales</taxon>
        <taxon>Sphaerophragmiaceae</taxon>
        <taxon>Austropuccinia</taxon>
    </lineage>
</organism>
<keyword evidence="3" id="KW-1185">Reference proteome</keyword>
<gene>
    <name evidence="2" type="ORF">O181_043758</name>
</gene>
<dbReference type="AlphaFoldDB" id="A0A9Q3DNT0"/>
<evidence type="ECO:0000313" key="2">
    <source>
        <dbReference type="EMBL" id="MBW0504043.1"/>
    </source>
</evidence>
<sequence>MPDWKAPFKLYIYAYGEGLGSALHQVQIVNDKPYEGPICFISRQIKTTEARCGALPNTPDNPSHVPANAEPKSPIGGINITDVGTEFFEEIRERYKKDKNCNVLTSLLDKDCKDTALANSLDYI</sequence>
<evidence type="ECO:0000313" key="3">
    <source>
        <dbReference type="Proteomes" id="UP000765509"/>
    </source>
</evidence>
<reference evidence="2" key="1">
    <citation type="submission" date="2021-03" db="EMBL/GenBank/DDBJ databases">
        <title>Draft genome sequence of rust myrtle Austropuccinia psidii MF-1, a brazilian biotype.</title>
        <authorList>
            <person name="Quecine M.C."/>
            <person name="Pachon D.M.R."/>
            <person name="Bonatelli M.L."/>
            <person name="Correr F.H."/>
            <person name="Franceschini L.M."/>
            <person name="Leite T.F."/>
            <person name="Margarido G.R.A."/>
            <person name="Almeida C.A."/>
            <person name="Ferrarezi J.A."/>
            <person name="Labate C.A."/>
        </authorList>
    </citation>
    <scope>NUCLEOTIDE SEQUENCE</scope>
    <source>
        <strain evidence="2">MF-1</strain>
    </source>
</reference>
<feature type="region of interest" description="Disordered" evidence="1">
    <location>
        <begin position="53"/>
        <end position="75"/>
    </location>
</feature>
<dbReference type="Proteomes" id="UP000765509">
    <property type="component" value="Unassembled WGS sequence"/>
</dbReference>
<dbReference type="EMBL" id="AVOT02017703">
    <property type="protein sequence ID" value="MBW0504043.1"/>
    <property type="molecule type" value="Genomic_DNA"/>
</dbReference>
<comment type="caution">
    <text evidence="2">The sequence shown here is derived from an EMBL/GenBank/DDBJ whole genome shotgun (WGS) entry which is preliminary data.</text>
</comment>
<accession>A0A9Q3DNT0</accession>